<dbReference type="OMA" id="PWANRAI"/>
<evidence type="ECO:0000256" key="3">
    <source>
        <dbReference type="PIRSR" id="PIRSR015753-3"/>
    </source>
</evidence>
<dbReference type="InterPro" id="IPR036249">
    <property type="entry name" value="Thioredoxin-like_sf"/>
</dbReference>
<dbReference type="RefSeq" id="XP_002504106.1">
    <property type="nucleotide sequence ID" value="XM_002504060.1"/>
</dbReference>
<dbReference type="Proteomes" id="UP000002009">
    <property type="component" value="Chromosome 7"/>
</dbReference>
<sequence>MTPGETAVADVSKDGAFVRKDAIFRNRITPDGPYTPESGRYHLYVSYACPWACRTLSLLHLKGLTQHVTVSSVHPTWQRTRPDDPDDKHAGWCFVGTDGASVSGPSGVGSFPGGPSYNCTPDHLFESTFVRDVYDRAMGGAAVGTRFTVPILWDKQTNTIVSNESSEIIRDLNSQFNAFADNKELDLYPEALRPAIDEVNEWVYHGINNGVYKCGFATSQGAYDAAVTELFRCLDRCEDILGKRRYIAGDVLTEADVRLFPTLVRFDEVYVVYFKTNKKFIHQYPNLWNYVKDVYQTPGMRHSVNMWHIKTHYFTSHPVLNANAIVPIGPDLNLDEPHDRHRFGAAK</sequence>
<feature type="active site" description="Proton donor/acceptor" evidence="1">
    <location>
        <position position="212"/>
    </location>
</feature>
<dbReference type="InterPro" id="IPR016639">
    <property type="entry name" value="GST_Omega/GSH"/>
</dbReference>
<feature type="binding site" evidence="2">
    <location>
        <position position="92"/>
    </location>
    <ligand>
        <name>glutathione</name>
        <dbReference type="ChEBI" id="CHEBI:57925"/>
    </ligand>
</feature>
<protein>
    <recommendedName>
        <fullName evidence="4">GST C-terminal domain-containing protein</fullName>
    </recommendedName>
</protein>
<dbReference type="Gene3D" id="1.20.1050.10">
    <property type="match status" value="1"/>
</dbReference>
<feature type="active site" description="Nucleophile" evidence="1">
    <location>
        <position position="49"/>
    </location>
</feature>
<name>C1EBD6_MICCC</name>
<keyword evidence="6" id="KW-1185">Reference proteome</keyword>
<feature type="binding site" evidence="2">
    <location>
        <begin position="164"/>
        <end position="165"/>
    </location>
    <ligand>
        <name>glutathione</name>
        <dbReference type="ChEBI" id="CHEBI:57925"/>
    </ligand>
</feature>
<dbReference type="InterPro" id="IPR047047">
    <property type="entry name" value="GST_Omega-like_C"/>
</dbReference>
<evidence type="ECO:0000256" key="2">
    <source>
        <dbReference type="PIRSR" id="PIRSR015753-2"/>
    </source>
</evidence>
<dbReference type="GO" id="GO:0004364">
    <property type="term" value="F:glutathione transferase activity"/>
    <property type="evidence" value="ECO:0007669"/>
    <property type="project" value="InterPro"/>
</dbReference>
<evidence type="ECO:0000256" key="1">
    <source>
        <dbReference type="PIRSR" id="PIRSR015753-1"/>
    </source>
</evidence>
<dbReference type="InterPro" id="IPR036282">
    <property type="entry name" value="Glutathione-S-Trfase_C_sf"/>
</dbReference>
<dbReference type="FunCoup" id="C1EBD6">
    <property type="interactions" value="280"/>
</dbReference>
<accession>C1EBD6</accession>
<feature type="site" description="Lowers pKa of active site Cys" evidence="3">
    <location>
        <position position="270"/>
    </location>
</feature>
<dbReference type="InterPro" id="IPR004045">
    <property type="entry name" value="Glutathione_S-Trfase_N"/>
</dbReference>
<dbReference type="InParanoid" id="C1EBD6"/>
<dbReference type="CDD" id="cd03190">
    <property type="entry name" value="GST_C_Omega_like"/>
    <property type="match status" value="1"/>
</dbReference>
<dbReference type="Gene3D" id="3.40.30.10">
    <property type="entry name" value="Glutaredoxin"/>
    <property type="match status" value="1"/>
</dbReference>
<evidence type="ECO:0000313" key="6">
    <source>
        <dbReference type="Proteomes" id="UP000002009"/>
    </source>
</evidence>
<dbReference type="PANTHER" id="PTHR32419:SF6">
    <property type="entry name" value="GLUTATHIONE S-TRANSFERASE OMEGA-LIKE 1-RELATED"/>
    <property type="match status" value="1"/>
</dbReference>
<dbReference type="KEGG" id="mis:MICPUN_83445"/>
<dbReference type="PIRSF" id="PIRSF015753">
    <property type="entry name" value="GST"/>
    <property type="match status" value="1"/>
</dbReference>
<dbReference type="InterPro" id="IPR010987">
    <property type="entry name" value="Glutathione-S-Trfase_C-like"/>
</dbReference>
<dbReference type="PROSITE" id="PS50405">
    <property type="entry name" value="GST_CTER"/>
    <property type="match status" value="1"/>
</dbReference>
<dbReference type="EMBL" id="CP001328">
    <property type="protein sequence ID" value="ACO65364.1"/>
    <property type="molecule type" value="Genomic_DNA"/>
</dbReference>
<dbReference type="eggNOG" id="KOG2903">
    <property type="taxonomic scope" value="Eukaryota"/>
</dbReference>
<dbReference type="Pfam" id="PF13410">
    <property type="entry name" value="GST_C_2"/>
    <property type="match status" value="1"/>
</dbReference>
<reference evidence="5 6" key="1">
    <citation type="journal article" date="2009" name="Science">
        <title>Green evolution and dynamic adaptations revealed by genomes of the marine picoeukaryotes Micromonas.</title>
        <authorList>
            <person name="Worden A.Z."/>
            <person name="Lee J.H."/>
            <person name="Mock T."/>
            <person name="Rouze P."/>
            <person name="Simmons M.P."/>
            <person name="Aerts A.L."/>
            <person name="Allen A.E."/>
            <person name="Cuvelier M.L."/>
            <person name="Derelle E."/>
            <person name="Everett M.V."/>
            <person name="Foulon E."/>
            <person name="Grimwood J."/>
            <person name="Gundlach H."/>
            <person name="Henrissat B."/>
            <person name="Napoli C."/>
            <person name="McDonald S.M."/>
            <person name="Parker M.S."/>
            <person name="Rombauts S."/>
            <person name="Salamov A."/>
            <person name="Von Dassow P."/>
            <person name="Badger J.H."/>
            <person name="Coutinho P.M."/>
            <person name="Demir E."/>
            <person name="Dubchak I."/>
            <person name="Gentemann C."/>
            <person name="Eikrem W."/>
            <person name="Gready J.E."/>
            <person name="John U."/>
            <person name="Lanier W."/>
            <person name="Lindquist E.A."/>
            <person name="Lucas S."/>
            <person name="Mayer K.F."/>
            <person name="Moreau H."/>
            <person name="Not F."/>
            <person name="Otillar R."/>
            <person name="Panaud O."/>
            <person name="Pangilinan J."/>
            <person name="Paulsen I."/>
            <person name="Piegu B."/>
            <person name="Poliakov A."/>
            <person name="Robbens S."/>
            <person name="Schmutz J."/>
            <person name="Toulza E."/>
            <person name="Wyss T."/>
            <person name="Zelensky A."/>
            <person name="Zhou K."/>
            <person name="Armbrust E.V."/>
            <person name="Bhattacharya D."/>
            <person name="Goodenough U.W."/>
            <person name="Van de Peer Y."/>
            <person name="Grigoriev I.V."/>
        </authorList>
    </citation>
    <scope>NUCLEOTIDE SEQUENCE [LARGE SCALE GENOMIC DNA]</scope>
    <source>
        <strain evidence="6">RCC299 / NOUM17</strain>
    </source>
</reference>
<dbReference type="SUPFAM" id="SSF47616">
    <property type="entry name" value="GST C-terminal domain-like"/>
    <property type="match status" value="1"/>
</dbReference>
<proteinExistence type="predicted"/>
<organism evidence="5 6">
    <name type="scientific">Micromonas commoda (strain RCC299 / NOUM17 / CCMP2709)</name>
    <name type="common">Picoplanktonic green alga</name>
    <dbReference type="NCBI Taxonomy" id="296587"/>
    <lineage>
        <taxon>Eukaryota</taxon>
        <taxon>Viridiplantae</taxon>
        <taxon>Chlorophyta</taxon>
        <taxon>Mamiellophyceae</taxon>
        <taxon>Mamiellales</taxon>
        <taxon>Mamiellaceae</taxon>
        <taxon>Micromonas</taxon>
    </lineage>
</organism>
<dbReference type="STRING" id="296587.C1EBD6"/>
<dbReference type="GO" id="GO:0005737">
    <property type="term" value="C:cytoplasm"/>
    <property type="evidence" value="ECO:0007669"/>
    <property type="project" value="TreeGrafter"/>
</dbReference>
<dbReference type="PANTHER" id="PTHR32419">
    <property type="entry name" value="GLUTATHIONYL-HYDROQUINONE REDUCTASE"/>
    <property type="match status" value="1"/>
</dbReference>
<feature type="domain" description="GST C-terminal" evidence="4">
    <location>
        <begin position="189"/>
        <end position="313"/>
    </location>
</feature>
<dbReference type="AlphaFoldDB" id="C1EBD6"/>
<gene>
    <name evidence="5" type="ORF">MICPUN_83445</name>
</gene>
<dbReference type="Pfam" id="PF13409">
    <property type="entry name" value="GST_N_2"/>
    <property type="match status" value="1"/>
</dbReference>
<feature type="site" description="Lowers pKa of active site Cys" evidence="3">
    <location>
        <position position="313"/>
    </location>
</feature>
<feature type="binding site" evidence="2">
    <location>
        <begin position="146"/>
        <end position="149"/>
    </location>
    <ligand>
        <name>glutathione</name>
        <dbReference type="ChEBI" id="CHEBI:57925"/>
    </ligand>
</feature>
<evidence type="ECO:0000313" key="5">
    <source>
        <dbReference type="EMBL" id="ACO65364.1"/>
    </source>
</evidence>
<evidence type="ECO:0000259" key="4">
    <source>
        <dbReference type="PROSITE" id="PS50405"/>
    </source>
</evidence>
<dbReference type="OrthoDB" id="2309723at2759"/>
<dbReference type="GeneID" id="8245046"/>
<dbReference type="SUPFAM" id="SSF52833">
    <property type="entry name" value="Thioredoxin-like"/>
    <property type="match status" value="1"/>
</dbReference>